<gene>
    <name evidence="1" type="ordered locus">KVU_1565</name>
</gene>
<dbReference type="AlphaFoldDB" id="F9Y9R6"/>
<organism evidence="1 2">
    <name type="scientific">Ketogulonicigenium vulgare (strain WSH-001)</name>
    <dbReference type="NCBI Taxonomy" id="759362"/>
    <lineage>
        <taxon>Bacteria</taxon>
        <taxon>Pseudomonadati</taxon>
        <taxon>Pseudomonadota</taxon>
        <taxon>Alphaproteobacteria</taxon>
        <taxon>Rhodobacterales</taxon>
        <taxon>Roseobacteraceae</taxon>
        <taxon>Ketogulonicigenium</taxon>
    </lineage>
</organism>
<dbReference type="HOGENOM" id="CLU_1292503_0_0_5"/>
<sequence length="216" mass="23234">MTLPDLYPLAFLGDLIATRAEVSLKLQRYDEMSGGGDGRRWAAELAPPLWTASFDLNNLSRDCIGRARSTDARFRALGTNRAFLWADPTYSGPAIGAPAHLVNADVRVAGFSADRTRITFSGLPAGFEFAAGDRFSAPWGTGRYYLGEIADGGAVAGGSVQVAVYPYPPLSLQVGAQIELLRPVCRMFVPDDGYTPYSYRRGSAATGASVTMLEKR</sequence>
<reference evidence="1 2" key="1">
    <citation type="journal article" date="2011" name="J. Bacteriol.">
        <title>Complete genome sequence of the industrial strain Ketogulonicigenium vulgare WSH-001.</title>
        <authorList>
            <person name="Liu L."/>
            <person name="Li Y."/>
            <person name="Zhang J."/>
            <person name="Zhou Z."/>
            <person name="Liu J."/>
            <person name="Li X."/>
            <person name="Zhou J."/>
            <person name="Du G."/>
            <person name="Wang L."/>
            <person name="Chen J."/>
        </authorList>
    </citation>
    <scope>NUCLEOTIDE SEQUENCE [LARGE SCALE GENOMIC DNA]</scope>
    <source>
        <strain evidence="1 2">WSH-001</strain>
    </source>
</reference>
<evidence type="ECO:0000313" key="2">
    <source>
        <dbReference type="Proteomes" id="UP000000692"/>
    </source>
</evidence>
<keyword evidence="2" id="KW-1185">Reference proteome</keyword>
<dbReference type="OrthoDB" id="8265479at2"/>
<dbReference type="Proteomes" id="UP000000692">
    <property type="component" value="Chromosome"/>
</dbReference>
<dbReference type="KEGG" id="kvl:KVU_1565"/>
<name>F9Y9R6_KETVW</name>
<protein>
    <submittedName>
        <fullName evidence="1">Uncharacterized protein</fullName>
    </submittedName>
</protein>
<accession>F9Y9R6</accession>
<evidence type="ECO:0000313" key="1">
    <source>
        <dbReference type="EMBL" id="AEM41404.1"/>
    </source>
</evidence>
<proteinExistence type="predicted"/>
<dbReference type="EMBL" id="CP002018">
    <property type="protein sequence ID" value="AEM41404.1"/>
    <property type="molecule type" value="Genomic_DNA"/>
</dbReference>
<dbReference type="PATRIC" id="fig|759362.5.peg.1618"/>
<dbReference type="RefSeq" id="WP_013384763.1">
    <property type="nucleotide sequence ID" value="NC_017384.1"/>
</dbReference>